<dbReference type="PANTHER" id="PTHR43364:SF4">
    <property type="entry name" value="NAD(P)-LINKED OXIDOREDUCTASE SUPERFAMILY PROTEIN"/>
    <property type="match status" value="1"/>
</dbReference>
<dbReference type="PROSITE" id="PS51257">
    <property type="entry name" value="PROKAR_LIPOPROTEIN"/>
    <property type="match status" value="1"/>
</dbReference>
<protein>
    <submittedName>
        <fullName evidence="3">Oxidoreductase</fullName>
    </submittedName>
</protein>
<keyword evidence="4" id="KW-1185">Reference proteome</keyword>
<evidence type="ECO:0000259" key="2">
    <source>
        <dbReference type="Pfam" id="PF00248"/>
    </source>
</evidence>
<dbReference type="Pfam" id="PF00248">
    <property type="entry name" value="Aldo_ket_red"/>
    <property type="match status" value="1"/>
</dbReference>
<reference evidence="3 4" key="1">
    <citation type="submission" date="2020-08" db="EMBL/GenBank/DDBJ databases">
        <title>Whole genome shotgun sequence of Actinoplanes ianthinogenes NBRC 13996.</title>
        <authorList>
            <person name="Komaki H."/>
            <person name="Tamura T."/>
        </authorList>
    </citation>
    <scope>NUCLEOTIDE SEQUENCE [LARGE SCALE GENOMIC DNA]</scope>
    <source>
        <strain evidence="3 4">NBRC 13996</strain>
    </source>
</reference>
<dbReference type="EMBL" id="AP023356">
    <property type="protein sequence ID" value="BCJ43860.1"/>
    <property type="molecule type" value="Genomic_DNA"/>
</dbReference>
<dbReference type="PANTHER" id="PTHR43364">
    <property type="entry name" value="NADH-SPECIFIC METHYLGLYOXAL REDUCTASE-RELATED"/>
    <property type="match status" value="1"/>
</dbReference>
<name>A0ABM7LXA8_9ACTN</name>
<evidence type="ECO:0000256" key="1">
    <source>
        <dbReference type="ARBA" id="ARBA00023002"/>
    </source>
</evidence>
<evidence type="ECO:0000313" key="3">
    <source>
        <dbReference type="EMBL" id="BCJ43860.1"/>
    </source>
</evidence>
<gene>
    <name evidence="3" type="ORF">Aiant_45170</name>
</gene>
<sequence length="318" mass="34193">MSEMSYRRLGESGLVVSVVGIGCNNFGRKLDADGTREVVDAALDAGITLFDTADIYGTPHGSSEQLLGAALKGRRDEVVLATKFGMNMEGMNGRDFGARGSRRYLVRAVEASLRRLETDYIDLYQLHEPDPATPIEETLAALDDLVRSGKVRYLGNSNFSGWQIADADWTARAANLTPFISAQNRYSLLHRDVEIEVVPACERFGLGLLPFFPLDSGLLSGKYRRDEKAAAGTRLAQERYSSWLAAADWDTIEALTAFSAERGHSLLEVAIAGLAARPAVTSVIAGATTPDQVQANAAAAAWDLSAADLAALDAILNP</sequence>
<organism evidence="3 4">
    <name type="scientific">Actinoplanes ianthinogenes</name>
    <dbReference type="NCBI Taxonomy" id="122358"/>
    <lineage>
        <taxon>Bacteria</taxon>
        <taxon>Bacillati</taxon>
        <taxon>Actinomycetota</taxon>
        <taxon>Actinomycetes</taxon>
        <taxon>Micromonosporales</taxon>
        <taxon>Micromonosporaceae</taxon>
        <taxon>Actinoplanes</taxon>
    </lineage>
</organism>
<accession>A0ABM7LXA8</accession>
<feature type="domain" description="NADP-dependent oxidoreductase" evidence="2">
    <location>
        <begin position="19"/>
        <end position="316"/>
    </location>
</feature>
<dbReference type="InterPro" id="IPR050523">
    <property type="entry name" value="AKR_Detox_Biosynth"/>
</dbReference>
<proteinExistence type="predicted"/>
<dbReference type="InterPro" id="IPR036812">
    <property type="entry name" value="NAD(P)_OxRdtase_dom_sf"/>
</dbReference>
<dbReference type="InterPro" id="IPR023210">
    <property type="entry name" value="NADP_OxRdtase_dom"/>
</dbReference>
<dbReference type="SUPFAM" id="SSF51430">
    <property type="entry name" value="NAD(P)-linked oxidoreductase"/>
    <property type="match status" value="1"/>
</dbReference>
<dbReference type="Gene3D" id="3.20.20.100">
    <property type="entry name" value="NADP-dependent oxidoreductase domain"/>
    <property type="match status" value="1"/>
</dbReference>
<evidence type="ECO:0000313" key="4">
    <source>
        <dbReference type="Proteomes" id="UP000676967"/>
    </source>
</evidence>
<dbReference type="Proteomes" id="UP000676967">
    <property type="component" value="Chromosome"/>
</dbReference>
<keyword evidence="1" id="KW-0560">Oxidoreductase</keyword>